<name>A0A916UGZ6_9SPHI</name>
<evidence type="ECO:0000313" key="2">
    <source>
        <dbReference type="EMBL" id="GGC72026.1"/>
    </source>
</evidence>
<accession>A0A916UGZ6</accession>
<evidence type="ECO:0000313" key="3">
    <source>
        <dbReference type="Proteomes" id="UP000651668"/>
    </source>
</evidence>
<reference evidence="2" key="1">
    <citation type="journal article" date="2014" name="Int. J. Syst. Evol. Microbiol.">
        <title>Complete genome sequence of Corynebacterium casei LMG S-19264T (=DSM 44701T), isolated from a smear-ripened cheese.</title>
        <authorList>
            <consortium name="US DOE Joint Genome Institute (JGI-PGF)"/>
            <person name="Walter F."/>
            <person name="Albersmeier A."/>
            <person name="Kalinowski J."/>
            <person name="Ruckert C."/>
        </authorList>
    </citation>
    <scope>NUCLEOTIDE SEQUENCE</scope>
    <source>
        <strain evidence="2">CGMCC 1.15343</strain>
    </source>
</reference>
<dbReference type="AlphaFoldDB" id="A0A916UGZ6"/>
<keyword evidence="1" id="KW-0732">Signal</keyword>
<sequence>MKKALTAFLLASYLCCAGLNTRAQQNSDISATTELTALQDSLLGLSKKIIEARENTARFEQNATFIKTLVQALRLPGSFNFGFDSLDMVSVIKSPDNAVKLYTWFVPTDEGGFRYFGTIQLPSKQGEVKLIPLIDQTSNFTDSNAVTEPKIWFGSRYYDIVPVAEGKDTYYALLGWKGNNQKTTSKVIEILSLKGGTATFGKPVFEQAGQLSTKNRLVFTYNKLNSMTLRFDKKVNMIVCDHLAPYDPAMQGNYEFYASDSSFDGYQIQKGRLKLVENIELNNDPDDQDAFYIDPLRKDIPAKKKF</sequence>
<dbReference type="EMBL" id="BMIL01000009">
    <property type="protein sequence ID" value="GGC72026.1"/>
    <property type="molecule type" value="Genomic_DNA"/>
</dbReference>
<protein>
    <submittedName>
        <fullName evidence="2">Uncharacterized protein</fullName>
    </submittedName>
</protein>
<organism evidence="2 3">
    <name type="scientific">Pedobacter quisquiliarum</name>
    <dbReference type="NCBI Taxonomy" id="1834438"/>
    <lineage>
        <taxon>Bacteria</taxon>
        <taxon>Pseudomonadati</taxon>
        <taxon>Bacteroidota</taxon>
        <taxon>Sphingobacteriia</taxon>
        <taxon>Sphingobacteriales</taxon>
        <taxon>Sphingobacteriaceae</taxon>
        <taxon>Pedobacter</taxon>
    </lineage>
</organism>
<reference evidence="2" key="2">
    <citation type="submission" date="2020-09" db="EMBL/GenBank/DDBJ databases">
        <authorList>
            <person name="Sun Q."/>
            <person name="Zhou Y."/>
        </authorList>
    </citation>
    <scope>NUCLEOTIDE SEQUENCE</scope>
    <source>
        <strain evidence="2">CGMCC 1.15343</strain>
    </source>
</reference>
<gene>
    <name evidence="2" type="ORF">GCM10011387_26960</name>
</gene>
<dbReference type="Proteomes" id="UP000651668">
    <property type="component" value="Unassembled WGS sequence"/>
</dbReference>
<feature type="chain" id="PRO_5036720054" evidence="1">
    <location>
        <begin position="18"/>
        <end position="306"/>
    </location>
</feature>
<comment type="caution">
    <text evidence="2">The sequence shown here is derived from an EMBL/GenBank/DDBJ whole genome shotgun (WGS) entry which is preliminary data.</text>
</comment>
<keyword evidence="3" id="KW-1185">Reference proteome</keyword>
<evidence type="ECO:0000256" key="1">
    <source>
        <dbReference type="SAM" id="SignalP"/>
    </source>
</evidence>
<feature type="signal peptide" evidence="1">
    <location>
        <begin position="1"/>
        <end position="17"/>
    </location>
</feature>
<proteinExistence type="predicted"/>
<dbReference type="RefSeq" id="WP_188627448.1">
    <property type="nucleotide sequence ID" value="NZ_BMIL01000009.1"/>
</dbReference>